<dbReference type="Gene3D" id="3.40.50.1110">
    <property type="entry name" value="SGNH hydrolase"/>
    <property type="match status" value="1"/>
</dbReference>
<keyword evidence="2" id="KW-0378">Hydrolase</keyword>
<protein>
    <submittedName>
        <fullName evidence="2">SGNH/GDSL hydrolase family protein</fullName>
    </submittedName>
</protein>
<accession>A0ABS1U4H8</accession>
<reference evidence="2 3" key="1">
    <citation type="submission" date="2021-01" db="EMBL/GenBank/DDBJ databases">
        <title>Belnapia mucosa sp. nov. and Belnapia arida sp. nov., isolated from the Tabernas Desert (Almeria, Spain).</title>
        <authorList>
            <person name="Molina-Menor E."/>
            <person name="Vidal-Verdu A."/>
            <person name="Calonge A."/>
            <person name="Satari L."/>
            <person name="Pereto J."/>
            <person name="Porcar M."/>
        </authorList>
    </citation>
    <scope>NUCLEOTIDE SEQUENCE [LARGE SCALE GENOMIC DNA]</scope>
    <source>
        <strain evidence="2 3">T18</strain>
    </source>
</reference>
<evidence type="ECO:0000313" key="2">
    <source>
        <dbReference type="EMBL" id="MBL6079573.1"/>
    </source>
</evidence>
<comment type="caution">
    <text evidence="2">The sequence shown here is derived from an EMBL/GenBank/DDBJ whole genome shotgun (WGS) entry which is preliminary data.</text>
</comment>
<dbReference type="EMBL" id="JAETWB010000007">
    <property type="protein sequence ID" value="MBL6079573.1"/>
    <property type="molecule type" value="Genomic_DNA"/>
</dbReference>
<name>A0ABS1U4H8_9PROT</name>
<proteinExistence type="predicted"/>
<keyword evidence="3" id="KW-1185">Reference proteome</keyword>
<feature type="chain" id="PRO_5046659062" evidence="1">
    <location>
        <begin position="19"/>
        <end position="337"/>
    </location>
</feature>
<dbReference type="Proteomes" id="UP000660885">
    <property type="component" value="Unassembled WGS sequence"/>
</dbReference>
<keyword evidence="1" id="KW-0732">Signal</keyword>
<evidence type="ECO:0000313" key="3">
    <source>
        <dbReference type="Proteomes" id="UP000660885"/>
    </source>
</evidence>
<feature type="signal peptide" evidence="1">
    <location>
        <begin position="1"/>
        <end position="18"/>
    </location>
</feature>
<dbReference type="GO" id="GO:0016787">
    <property type="term" value="F:hydrolase activity"/>
    <property type="evidence" value="ECO:0007669"/>
    <property type="project" value="UniProtKB-KW"/>
</dbReference>
<evidence type="ECO:0000256" key="1">
    <source>
        <dbReference type="SAM" id="SignalP"/>
    </source>
</evidence>
<sequence>MLHLLALAWLATITGAAAQPVPNQVYPIGEAPRAPPGIAWQAEDESGRVIPAPDGILPPDGWYRMLRRETDGTTTPLGGRFAIGVVVIVTGQSQASSLFDTAPAAAGAFPAGRDDPPAPPFAAMLADEAAGWTTAIAPLGARILLAELARHLGPGIPLGLVNAAWGNSSAAMLADPATPAGARLRRMAATPASAALILAHGTTDVLVGTPPSVYAERLSAIVATLRTASPAMPVLLAPLPPLLGRTTLLGSGRLAMLLPGLARRQPLDPHLARHAEAIRAAQARLGLPSGGDMAGIVPGLDGIHWTEAGVRQATREAAAALATALRSAACTRAGRCL</sequence>
<gene>
    <name evidence="2" type="ORF">JMJ56_16265</name>
</gene>
<dbReference type="RefSeq" id="WP_202832818.1">
    <property type="nucleotide sequence ID" value="NZ_JAETWB010000007.1"/>
</dbReference>
<dbReference type="SUPFAM" id="SSF52266">
    <property type="entry name" value="SGNH hydrolase"/>
    <property type="match status" value="1"/>
</dbReference>
<organism evidence="2 3">
    <name type="scientific">Belnapia arida</name>
    <dbReference type="NCBI Taxonomy" id="2804533"/>
    <lineage>
        <taxon>Bacteria</taxon>
        <taxon>Pseudomonadati</taxon>
        <taxon>Pseudomonadota</taxon>
        <taxon>Alphaproteobacteria</taxon>
        <taxon>Acetobacterales</taxon>
        <taxon>Roseomonadaceae</taxon>
        <taxon>Belnapia</taxon>
    </lineage>
</organism>
<dbReference type="InterPro" id="IPR036514">
    <property type="entry name" value="SGNH_hydro_sf"/>
</dbReference>